<keyword evidence="4" id="KW-0675">Receptor</keyword>
<dbReference type="AlphaFoldDB" id="A0A438I6L3"/>
<accession>A0A438I6L3</accession>
<name>A0A438I6L3_VITVI</name>
<dbReference type="InterPro" id="IPR001245">
    <property type="entry name" value="Ser-Thr/Tyr_kinase_cat_dom"/>
</dbReference>
<evidence type="ECO:0000313" key="4">
    <source>
        <dbReference type="EMBL" id="RVW92364.1"/>
    </source>
</evidence>
<keyword evidence="4" id="KW-0418">Kinase</keyword>
<proteinExistence type="predicted"/>
<dbReference type="GO" id="GO:0004672">
    <property type="term" value="F:protein kinase activity"/>
    <property type="evidence" value="ECO:0007669"/>
    <property type="project" value="InterPro"/>
</dbReference>
<sequence>MGKVGKLKHENLVLFLGYCIFQDEKFLVYECMENGSLDVWLRNRTDAVEAMDWPTRFKICLGSARGRFSSWHCILWWLLATSKGDVCNFGVVILELVTGRTPTSQADVEGGNLVGWVGWMVANGREDDEQDPYFSTITIWKDEMLCGEAVSGDKAGSSLKLPGGKCIFLKWDCNFSLMEGVNFSSKSLGCWRLAILDKISKCPLIRLSNSSSDYLTLKTKTLLRGREEAEIELGVDSKCALEDESKKLKVKGNEEMAVLCMCKCGLYLGWAWVVMMSVLKVCDRWRRRLVRDRKDA</sequence>
<keyword evidence="2" id="KW-0472">Membrane</keyword>
<dbReference type="Pfam" id="PF07714">
    <property type="entry name" value="PK_Tyr_Ser-Thr"/>
    <property type="match status" value="1"/>
</dbReference>
<dbReference type="PANTHER" id="PTHR48006:SF95">
    <property type="entry name" value="LEUCINE-RICH REPEAT RECEPTOR PROTEIN KINASE MSP1"/>
    <property type="match status" value="1"/>
</dbReference>
<evidence type="ECO:0000256" key="2">
    <source>
        <dbReference type="SAM" id="Phobius"/>
    </source>
</evidence>
<feature type="domain" description="Serine-threonine/tyrosine-protein kinase catalytic" evidence="3">
    <location>
        <begin position="5"/>
        <end position="65"/>
    </location>
</feature>
<feature type="transmembrane region" description="Helical" evidence="2">
    <location>
        <begin position="265"/>
        <end position="282"/>
    </location>
</feature>
<dbReference type="Proteomes" id="UP000288805">
    <property type="component" value="Unassembled WGS sequence"/>
</dbReference>
<dbReference type="PANTHER" id="PTHR48006">
    <property type="entry name" value="LEUCINE-RICH REPEAT-CONTAINING PROTEIN DDB_G0281931-RELATED"/>
    <property type="match status" value="1"/>
</dbReference>
<dbReference type="InterPro" id="IPR011009">
    <property type="entry name" value="Kinase-like_dom_sf"/>
</dbReference>
<dbReference type="EMBL" id="QGNW01000138">
    <property type="protein sequence ID" value="RVW92364.1"/>
    <property type="molecule type" value="Genomic_DNA"/>
</dbReference>
<comment type="caution">
    <text evidence="4">The sequence shown here is derived from an EMBL/GenBank/DDBJ whole genome shotgun (WGS) entry which is preliminary data.</text>
</comment>
<organism evidence="4 5">
    <name type="scientific">Vitis vinifera</name>
    <name type="common">Grape</name>
    <dbReference type="NCBI Taxonomy" id="29760"/>
    <lineage>
        <taxon>Eukaryota</taxon>
        <taxon>Viridiplantae</taxon>
        <taxon>Streptophyta</taxon>
        <taxon>Embryophyta</taxon>
        <taxon>Tracheophyta</taxon>
        <taxon>Spermatophyta</taxon>
        <taxon>Magnoliopsida</taxon>
        <taxon>eudicotyledons</taxon>
        <taxon>Gunneridae</taxon>
        <taxon>Pentapetalae</taxon>
        <taxon>rosids</taxon>
        <taxon>Vitales</taxon>
        <taxon>Vitaceae</taxon>
        <taxon>Viteae</taxon>
        <taxon>Vitis</taxon>
    </lineage>
</organism>
<gene>
    <name evidence="4" type="primary">MSP1_6</name>
    <name evidence="4" type="ORF">CK203_032539</name>
</gene>
<protein>
    <submittedName>
        <fullName evidence="4">Leucine-rich repeat receptor protein kinase MSP1</fullName>
    </submittedName>
</protein>
<dbReference type="SUPFAM" id="SSF56112">
    <property type="entry name" value="Protein kinase-like (PK-like)"/>
    <property type="match status" value="1"/>
</dbReference>
<evidence type="ECO:0000256" key="1">
    <source>
        <dbReference type="ARBA" id="ARBA00004479"/>
    </source>
</evidence>
<keyword evidence="2" id="KW-0812">Transmembrane</keyword>
<evidence type="ECO:0000259" key="3">
    <source>
        <dbReference type="Pfam" id="PF07714"/>
    </source>
</evidence>
<dbReference type="Gene3D" id="1.10.510.10">
    <property type="entry name" value="Transferase(Phosphotransferase) domain 1"/>
    <property type="match status" value="1"/>
</dbReference>
<dbReference type="InterPro" id="IPR051824">
    <property type="entry name" value="LRR_Rcpt-Like_S/T_Kinase"/>
</dbReference>
<evidence type="ECO:0000313" key="5">
    <source>
        <dbReference type="Proteomes" id="UP000288805"/>
    </source>
</evidence>
<comment type="subcellular location">
    <subcellularLocation>
        <location evidence="1">Membrane</location>
        <topology evidence="1">Single-pass type I membrane protein</topology>
    </subcellularLocation>
</comment>
<dbReference type="GO" id="GO:0016020">
    <property type="term" value="C:membrane"/>
    <property type="evidence" value="ECO:0007669"/>
    <property type="project" value="UniProtKB-SubCell"/>
</dbReference>
<keyword evidence="2" id="KW-1133">Transmembrane helix</keyword>
<keyword evidence="4" id="KW-0808">Transferase</keyword>
<reference evidence="4 5" key="1">
    <citation type="journal article" date="2018" name="PLoS Genet.">
        <title>Population sequencing reveals clonal diversity and ancestral inbreeding in the grapevine cultivar Chardonnay.</title>
        <authorList>
            <person name="Roach M.J."/>
            <person name="Johnson D.L."/>
            <person name="Bohlmann J."/>
            <person name="van Vuuren H.J."/>
            <person name="Jones S.J."/>
            <person name="Pretorius I.S."/>
            <person name="Schmidt S.A."/>
            <person name="Borneman A.R."/>
        </authorList>
    </citation>
    <scope>NUCLEOTIDE SEQUENCE [LARGE SCALE GENOMIC DNA]</scope>
    <source>
        <strain evidence="5">cv. Chardonnay</strain>
        <tissue evidence="4">Leaf</tissue>
    </source>
</reference>